<evidence type="ECO:0000256" key="3">
    <source>
        <dbReference type="SAM" id="SignalP"/>
    </source>
</evidence>
<dbReference type="NCBIfam" id="TIGR00666">
    <property type="entry name" value="PBP4"/>
    <property type="match status" value="1"/>
</dbReference>
<dbReference type="InterPro" id="IPR012338">
    <property type="entry name" value="Beta-lactam/transpept-like"/>
</dbReference>
<comment type="caution">
    <text evidence="4">The sequence shown here is derived from an EMBL/GenBank/DDBJ whole genome shotgun (WGS) entry which is preliminary data.</text>
</comment>
<dbReference type="Gene3D" id="3.40.710.10">
    <property type="entry name" value="DD-peptidase/beta-lactamase superfamily"/>
    <property type="match status" value="2"/>
</dbReference>
<organism evidence="4 5">
    <name type="scientific">Halovulum dunhuangense</name>
    <dbReference type="NCBI Taxonomy" id="1505036"/>
    <lineage>
        <taxon>Bacteria</taxon>
        <taxon>Pseudomonadati</taxon>
        <taxon>Pseudomonadota</taxon>
        <taxon>Alphaproteobacteria</taxon>
        <taxon>Rhodobacterales</taxon>
        <taxon>Paracoccaceae</taxon>
        <taxon>Halovulum</taxon>
    </lineage>
</organism>
<protein>
    <submittedName>
        <fullName evidence="4">D-alanyl-D-alanine carboxypeptidase/D-alanyl-D-alanine-endopeptidase</fullName>
        <ecNumber evidence="4">3.4.16.4</ecNumber>
    </submittedName>
</protein>
<proteinExistence type="inferred from homology"/>
<comment type="similarity">
    <text evidence="1">Belongs to the peptidase S13 family.</text>
</comment>
<dbReference type="Pfam" id="PF02113">
    <property type="entry name" value="Peptidase_S13"/>
    <property type="match status" value="1"/>
</dbReference>
<dbReference type="GO" id="GO:0006508">
    <property type="term" value="P:proteolysis"/>
    <property type="evidence" value="ECO:0007669"/>
    <property type="project" value="InterPro"/>
</dbReference>
<dbReference type="RefSeq" id="WP_171323899.1">
    <property type="nucleotide sequence ID" value="NZ_JABFBC010000001.1"/>
</dbReference>
<dbReference type="EMBL" id="JABFBC010000001">
    <property type="protein sequence ID" value="NNU80278.1"/>
    <property type="molecule type" value="Genomic_DNA"/>
</dbReference>
<dbReference type="AlphaFoldDB" id="A0A849L1T5"/>
<dbReference type="PANTHER" id="PTHR30023">
    <property type="entry name" value="D-ALANYL-D-ALANINE CARBOXYPEPTIDASE"/>
    <property type="match status" value="1"/>
</dbReference>
<keyword evidence="4" id="KW-0121">Carboxypeptidase</keyword>
<feature type="signal peptide" evidence="3">
    <location>
        <begin position="1"/>
        <end position="22"/>
    </location>
</feature>
<accession>A0A849L1T5</accession>
<dbReference type="GO" id="GO:0000270">
    <property type="term" value="P:peptidoglycan metabolic process"/>
    <property type="evidence" value="ECO:0007669"/>
    <property type="project" value="TreeGrafter"/>
</dbReference>
<keyword evidence="5" id="KW-1185">Reference proteome</keyword>
<keyword evidence="4" id="KW-0645">Protease</keyword>
<dbReference type="InterPro" id="IPR000667">
    <property type="entry name" value="Peptidase_S13"/>
</dbReference>
<dbReference type="SUPFAM" id="SSF56601">
    <property type="entry name" value="beta-lactamase/transpeptidase-like"/>
    <property type="match status" value="1"/>
</dbReference>
<feature type="chain" id="PRO_5032324783" evidence="3">
    <location>
        <begin position="23"/>
        <end position="490"/>
    </location>
</feature>
<dbReference type="PRINTS" id="PR00922">
    <property type="entry name" value="DADACBPTASE3"/>
</dbReference>
<dbReference type="EC" id="3.4.16.4" evidence="4"/>
<gene>
    <name evidence="4" type="primary">dacB</name>
    <name evidence="4" type="ORF">HMH01_07475</name>
</gene>
<dbReference type="PANTHER" id="PTHR30023:SF0">
    <property type="entry name" value="PENICILLIN-SENSITIVE CARBOXYPEPTIDASE A"/>
    <property type="match status" value="1"/>
</dbReference>
<dbReference type="Gene3D" id="3.50.80.20">
    <property type="entry name" value="D-Ala-D-Ala carboxypeptidase C, peptidase S13"/>
    <property type="match status" value="1"/>
</dbReference>
<evidence type="ECO:0000256" key="2">
    <source>
        <dbReference type="ARBA" id="ARBA00022801"/>
    </source>
</evidence>
<name>A0A849L1T5_9RHOB</name>
<evidence type="ECO:0000313" key="4">
    <source>
        <dbReference type="EMBL" id="NNU80278.1"/>
    </source>
</evidence>
<reference evidence="4 5" key="1">
    <citation type="submission" date="2020-05" db="EMBL/GenBank/DDBJ databases">
        <title>Gimesia benthica sp. nov., a novel planctomycete isolated from a deep-sea water sample of the Northwest Indian Ocean.</title>
        <authorList>
            <person name="Wang J."/>
            <person name="Ruan C."/>
            <person name="Song L."/>
            <person name="Zhu Y."/>
            <person name="Li A."/>
            <person name="Zheng X."/>
            <person name="Wang L."/>
            <person name="Lu Z."/>
            <person name="Huang Y."/>
            <person name="Du W."/>
            <person name="Zhou Y."/>
            <person name="Huang L."/>
            <person name="Dai X."/>
        </authorList>
    </citation>
    <scope>NUCLEOTIDE SEQUENCE [LARGE SCALE GENOMIC DNA]</scope>
    <source>
        <strain evidence="4 5">YYQ-30</strain>
    </source>
</reference>
<keyword evidence="2 4" id="KW-0378">Hydrolase</keyword>
<keyword evidence="3" id="KW-0732">Signal</keyword>
<dbReference type="Proteomes" id="UP000572377">
    <property type="component" value="Unassembled WGS sequence"/>
</dbReference>
<evidence type="ECO:0000313" key="5">
    <source>
        <dbReference type="Proteomes" id="UP000572377"/>
    </source>
</evidence>
<dbReference type="GO" id="GO:0009002">
    <property type="term" value="F:serine-type D-Ala-D-Ala carboxypeptidase activity"/>
    <property type="evidence" value="ECO:0007669"/>
    <property type="project" value="UniProtKB-EC"/>
</dbReference>
<sequence>MTLSRRALLAGLAASLPLAAEARVDRAIRPFPRPEGLGAPPGPQAILAESGLAGVSAFALRDLATGRLIEAHRPEAALPPASVSKAATALYALDALGAGYRFRTLLLASGPVAGGRLEGDLYLVGGGDPHLDTDGLAGLAEQLVQAGVKSVAGRAFVVDGALPYHAHIDPLQPPHAGYNPAISGTNLNFNRVYFEWKPDAGGYWVAMTARGERFDPPVRMAEIRIAERSSPVFEHRLEGGRDVWSVARGALGGGGSRWLPVRMPGLYVAEVFAVLAAQKGVRLPAVNVARTLPGGLRVLGTAESAELAPMLRSMLRYSTNLTAEVVGLRAHQQSGGQPGSIAQSADAMTGWLRRTQGLGDGRFVNHSGLTDETRASPAELVEMLARAARGPLPGLLRDHPVSVAEGSREPVRGVQITAKTGTLNFTRGLAGYIGPAGGAPRLAFAILGADMAARAASDPRIEQPRGSRAWIGRARRQEDALLRRWAQLYV</sequence>
<evidence type="ECO:0000256" key="1">
    <source>
        <dbReference type="ARBA" id="ARBA00006096"/>
    </source>
</evidence>